<keyword evidence="2" id="KW-1185">Reference proteome</keyword>
<evidence type="ECO:0000313" key="1">
    <source>
        <dbReference type="EMBL" id="AIA31880.1"/>
    </source>
</evidence>
<dbReference type="AlphaFoldDB" id="A0A059XXP6"/>
<dbReference type="HOGENOM" id="CLU_2700252_0_0_0"/>
<reference evidence="1 2" key="2">
    <citation type="journal article" date="2015" name="Biomed. Res. Int.">
        <title>Effects of Arsenite Resistance on the Growth and Functional Gene Expression of Leptospirillum ferriphilum and Acidithiobacillus thiooxidans in Pure Culture and Coculture.</title>
        <authorList>
            <person name="Jiang H."/>
            <person name="Liang Y."/>
            <person name="Yin H."/>
            <person name="Xiao Y."/>
            <person name="Guo X."/>
            <person name="Xu Y."/>
            <person name="Hu Q."/>
            <person name="Liu H."/>
            <person name="Liu X."/>
        </authorList>
    </citation>
    <scope>NUCLEOTIDE SEQUENCE [LARGE SCALE GENOMIC DNA]</scope>
    <source>
        <strain evidence="1 2">YSK</strain>
    </source>
</reference>
<dbReference type="EMBL" id="CP007243">
    <property type="protein sequence ID" value="AIA31880.1"/>
    <property type="molecule type" value="Genomic_DNA"/>
</dbReference>
<dbReference type="KEGG" id="lfp:Y981_09485"/>
<sequence>MHLRIIQIEGDQLQDTPSKVPAFMKEALGPTFLGPRISGCRLGYITDEVIKEYIDDPESKQIVDDNRFLIDIF</sequence>
<dbReference type="Proteomes" id="UP000027059">
    <property type="component" value="Chromosome"/>
</dbReference>
<reference evidence="2" key="1">
    <citation type="submission" date="2014-02" db="EMBL/GenBank/DDBJ databases">
        <title>Complete genome sequence and comparative genomic analysis of the nitrogen-fixing bacterium Leptospirillum ferriphilum YSK.</title>
        <authorList>
            <person name="Guo X."/>
            <person name="Yin H."/>
            <person name="Liang Y."/>
            <person name="Hu Q."/>
            <person name="Ma L."/>
            <person name="Xiao Y."/>
            <person name="Zhang X."/>
            <person name="Qiu G."/>
            <person name="Liu X."/>
        </authorList>
    </citation>
    <scope>NUCLEOTIDE SEQUENCE [LARGE SCALE GENOMIC DNA]</scope>
    <source>
        <strain evidence="2">YSK</strain>
    </source>
</reference>
<protein>
    <submittedName>
        <fullName evidence="1">Uncharacterized protein</fullName>
    </submittedName>
</protein>
<organism evidence="1 2">
    <name type="scientific">Leptospirillum ferriphilum YSK</name>
    <dbReference type="NCBI Taxonomy" id="1441628"/>
    <lineage>
        <taxon>Bacteria</taxon>
        <taxon>Pseudomonadati</taxon>
        <taxon>Nitrospirota</taxon>
        <taxon>Nitrospiria</taxon>
        <taxon>Nitrospirales</taxon>
        <taxon>Nitrospiraceae</taxon>
        <taxon>Leptospirillum</taxon>
    </lineage>
</organism>
<proteinExistence type="predicted"/>
<name>A0A059XXP6_9BACT</name>
<gene>
    <name evidence="1" type="ORF">Y981_09485</name>
</gene>
<evidence type="ECO:0000313" key="2">
    <source>
        <dbReference type="Proteomes" id="UP000027059"/>
    </source>
</evidence>
<accession>A0A059XXP6</accession>